<dbReference type="InterPro" id="IPR036397">
    <property type="entry name" value="RNaseH_sf"/>
</dbReference>
<dbReference type="PANTHER" id="PTHR46060">
    <property type="entry name" value="MARINER MOS1 TRANSPOSASE-LIKE PROTEIN"/>
    <property type="match status" value="1"/>
</dbReference>
<dbReference type="EMBL" id="JBBCAQ010000014">
    <property type="protein sequence ID" value="KAK7598049.1"/>
    <property type="molecule type" value="Genomic_DNA"/>
</dbReference>
<dbReference type="Pfam" id="PF17906">
    <property type="entry name" value="HTH_48"/>
    <property type="match status" value="1"/>
</dbReference>
<organism evidence="2 3">
    <name type="scientific">Parthenolecanium corni</name>
    <dbReference type="NCBI Taxonomy" id="536013"/>
    <lineage>
        <taxon>Eukaryota</taxon>
        <taxon>Metazoa</taxon>
        <taxon>Ecdysozoa</taxon>
        <taxon>Arthropoda</taxon>
        <taxon>Hexapoda</taxon>
        <taxon>Insecta</taxon>
        <taxon>Pterygota</taxon>
        <taxon>Neoptera</taxon>
        <taxon>Paraneoptera</taxon>
        <taxon>Hemiptera</taxon>
        <taxon>Sternorrhyncha</taxon>
        <taxon>Coccoidea</taxon>
        <taxon>Coccidae</taxon>
        <taxon>Parthenolecanium</taxon>
    </lineage>
</organism>
<dbReference type="InterPro" id="IPR041426">
    <property type="entry name" value="Mos1_HTH"/>
</dbReference>
<protein>
    <recommendedName>
        <fullName evidence="1">Mos1 transposase HTH domain-containing protein</fullName>
    </recommendedName>
</protein>
<proteinExistence type="predicted"/>
<dbReference type="Gene3D" id="3.30.420.10">
    <property type="entry name" value="Ribonuclease H-like superfamily/Ribonuclease H"/>
    <property type="match status" value="1"/>
</dbReference>
<accession>A0AAN9TLZ9</accession>
<reference evidence="2 3" key="1">
    <citation type="submission" date="2024-03" db="EMBL/GenBank/DDBJ databases">
        <title>Adaptation during the transition from Ophiocordyceps entomopathogen to insect associate is accompanied by gene loss and intensified selection.</title>
        <authorList>
            <person name="Ward C.M."/>
            <person name="Onetto C.A."/>
            <person name="Borneman A.R."/>
        </authorList>
    </citation>
    <scope>NUCLEOTIDE SEQUENCE [LARGE SCALE GENOMIC DNA]</scope>
    <source>
        <strain evidence="2">AWRI1</strain>
        <tissue evidence="2">Single Adult Female</tissue>
    </source>
</reference>
<dbReference type="Gene3D" id="1.10.10.1450">
    <property type="match status" value="1"/>
</dbReference>
<dbReference type="Pfam" id="PF01359">
    <property type="entry name" value="Transposase_1"/>
    <property type="match status" value="1"/>
</dbReference>
<comment type="caution">
    <text evidence="2">The sequence shown here is derived from an EMBL/GenBank/DDBJ whole genome shotgun (WGS) entry which is preliminary data.</text>
</comment>
<feature type="domain" description="Mos1 transposase HTH" evidence="1">
    <location>
        <begin position="11"/>
        <end position="55"/>
    </location>
</feature>
<keyword evidence="3" id="KW-1185">Reference proteome</keyword>
<name>A0AAN9TLZ9_9HEMI</name>
<gene>
    <name evidence="2" type="ORF">V9T40_006284</name>
</gene>
<dbReference type="AlphaFoldDB" id="A0AAN9TLZ9"/>
<dbReference type="InterPro" id="IPR001888">
    <property type="entry name" value="Transposase_1"/>
</dbReference>
<dbReference type="PANTHER" id="PTHR46060:SF1">
    <property type="entry name" value="MARINER MOS1 TRANSPOSASE-LIKE PROTEIN"/>
    <property type="match status" value="1"/>
</dbReference>
<dbReference type="InterPro" id="IPR052709">
    <property type="entry name" value="Transposase-MT_Hybrid"/>
</dbReference>
<evidence type="ECO:0000313" key="2">
    <source>
        <dbReference type="EMBL" id="KAK7598049.1"/>
    </source>
</evidence>
<evidence type="ECO:0000259" key="1">
    <source>
        <dbReference type="Pfam" id="PF17906"/>
    </source>
</evidence>
<dbReference type="GO" id="GO:0003676">
    <property type="term" value="F:nucleic acid binding"/>
    <property type="evidence" value="ECO:0007669"/>
    <property type="project" value="InterPro"/>
</dbReference>
<evidence type="ECO:0000313" key="3">
    <source>
        <dbReference type="Proteomes" id="UP001367676"/>
    </source>
</evidence>
<dbReference type="Proteomes" id="UP001367676">
    <property type="component" value="Unassembled WGS sequence"/>
</dbReference>
<sequence length="358" mass="41156">MENRERLVEQRYALKFSFCSGKTRMQAFDELRRTYGNTLMSRATIYRWYDAFEKGRESARLKGGPGAPSWAVTAVTINMCGSLLADDPTTNVRELARILQISQGLVHNIVHKHLQMSRVCAKWVPKLLTAEQKQARVDICQMWEGYGREWFANVVTTDESWAYLYDPKTKQQSSQWVQKGGAPPLKQKSQRSATKVMVVTFFDAQGMIYVHAIPPGQTVNQTTYLAILRQLIRKHMSTKRPQYKGGNWKLHLDNAPCHTANSVRQFLASKGIKIVPHPPYSPDLAPSDFFLYPQMKKVTRGVKYESREEVLLAVQGSLQQLLANGFQHVFDMWQHRWNKCIRLQGEYIERTRVADCSP</sequence>